<evidence type="ECO:0000313" key="2">
    <source>
        <dbReference type="Proteomes" id="UP000694864"/>
    </source>
</evidence>
<feature type="domain" description="F-box" evidence="1">
    <location>
        <begin position="1"/>
        <end position="46"/>
    </location>
</feature>
<dbReference type="CDD" id="cd22157">
    <property type="entry name" value="F-box_AtFBW1-like"/>
    <property type="match status" value="1"/>
</dbReference>
<dbReference type="InterPro" id="IPR050233">
    <property type="entry name" value="A_thaliana_F-box"/>
</dbReference>
<name>A0ABM0XRL7_CAMSA</name>
<dbReference type="SMART" id="SM00256">
    <property type="entry name" value="FBOX"/>
    <property type="match status" value="1"/>
</dbReference>
<organism evidence="2 3">
    <name type="scientific">Camelina sativa</name>
    <name type="common">False flax</name>
    <name type="synonym">Myagrum sativum</name>
    <dbReference type="NCBI Taxonomy" id="90675"/>
    <lineage>
        <taxon>Eukaryota</taxon>
        <taxon>Viridiplantae</taxon>
        <taxon>Streptophyta</taxon>
        <taxon>Embryophyta</taxon>
        <taxon>Tracheophyta</taxon>
        <taxon>Spermatophyta</taxon>
        <taxon>Magnoliopsida</taxon>
        <taxon>eudicotyledons</taxon>
        <taxon>Gunneridae</taxon>
        <taxon>Pentapetalae</taxon>
        <taxon>rosids</taxon>
        <taxon>malvids</taxon>
        <taxon>Brassicales</taxon>
        <taxon>Brassicaceae</taxon>
        <taxon>Camelineae</taxon>
        <taxon>Camelina</taxon>
    </lineage>
</organism>
<reference evidence="2" key="1">
    <citation type="journal article" date="2014" name="Nat. Commun.">
        <title>The emerging biofuel crop Camelina sativa retains a highly undifferentiated hexaploid genome structure.</title>
        <authorList>
            <person name="Kagale S."/>
            <person name="Koh C."/>
            <person name="Nixon J."/>
            <person name="Bollina V."/>
            <person name="Clarke W.E."/>
            <person name="Tuteja R."/>
            <person name="Spillane C."/>
            <person name="Robinson S.J."/>
            <person name="Links M.G."/>
            <person name="Clarke C."/>
            <person name="Higgins E.E."/>
            <person name="Huebert T."/>
            <person name="Sharpe A.G."/>
            <person name="Parkin I.A."/>
        </authorList>
    </citation>
    <scope>NUCLEOTIDE SEQUENCE [LARGE SCALE GENOMIC DNA]</scope>
    <source>
        <strain evidence="2">cv. DH55</strain>
    </source>
</reference>
<dbReference type="Proteomes" id="UP000694864">
    <property type="component" value="Chromosome 19"/>
</dbReference>
<dbReference type="NCBIfam" id="TIGR01640">
    <property type="entry name" value="F_box_assoc_1"/>
    <property type="match status" value="1"/>
</dbReference>
<evidence type="ECO:0000313" key="3">
    <source>
        <dbReference type="RefSeq" id="XP_010489905.1"/>
    </source>
</evidence>
<dbReference type="Pfam" id="PF00646">
    <property type="entry name" value="F-box"/>
    <property type="match status" value="1"/>
</dbReference>
<gene>
    <name evidence="3" type="primary">LOC104767602</name>
</gene>
<evidence type="ECO:0000259" key="1">
    <source>
        <dbReference type="PROSITE" id="PS50181"/>
    </source>
</evidence>
<protein>
    <submittedName>
        <fullName evidence="3">F-box protein At3g17620</fullName>
    </submittedName>
</protein>
<dbReference type="GeneID" id="104767602"/>
<dbReference type="RefSeq" id="XP_010489905.1">
    <property type="nucleotide sequence ID" value="XM_010491603.1"/>
</dbReference>
<sequence>MMLSDLPSDLVEEVLVRLPVTSMRAVRFVCKKWNTLTKEESFTKKHVARAKAAAAREVVVVMNDRVNLMSVNLRGIHNNVDPPINHLGKLVSLTDLDGVDMSEVFHCDGLLLCITRDRTRFVVWNPYCGQTRYFKHNREDVMDKYAIGYETRESSGRSYKVLRFGERTPGYVCYELDYINSETRMEIIPRLITADWFIPCHQRGVSLKGNTYWYSQSKSNAGGRVFFLVCFDFTRERFGPHLSLPFLSYRRDSLSLSSVRDEQLAVLFQKEDTLYMEIWITTVIEVDGLHIPGRRFGSFFVDEEKKVVVVFDEEYREMWEGNIAAYIIGEDGIITKVDLGKAVSTSSYHPQMCSCVPSLAQIKMTTTVKLRN</sequence>
<dbReference type="InterPro" id="IPR017451">
    <property type="entry name" value="F-box-assoc_interact_dom"/>
</dbReference>
<dbReference type="PANTHER" id="PTHR47993">
    <property type="entry name" value="OS09G0372900 PROTEIN-RELATED"/>
    <property type="match status" value="1"/>
</dbReference>
<dbReference type="InterPro" id="IPR001810">
    <property type="entry name" value="F-box_dom"/>
</dbReference>
<dbReference type="InterPro" id="IPR006527">
    <property type="entry name" value="F-box-assoc_dom_typ1"/>
</dbReference>
<keyword evidence="2" id="KW-1185">Reference proteome</keyword>
<dbReference type="Pfam" id="PF07734">
    <property type="entry name" value="FBA_1"/>
    <property type="match status" value="1"/>
</dbReference>
<accession>A0ABM0XRL7</accession>
<dbReference type="SUPFAM" id="SSF81383">
    <property type="entry name" value="F-box domain"/>
    <property type="match status" value="1"/>
</dbReference>
<dbReference type="PROSITE" id="PS50181">
    <property type="entry name" value="FBOX"/>
    <property type="match status" value="1"/>
</dbReference>
<proteinExistence type="predicted"/>
<dbReference type="Gene3D" id="1.20.1280.50">
    <property type="match status" value="1"/>
</dbReference>
<dbReference type="InterPro" id="IPR036047">
    <property type="entry name" value="F-box-like_dom_sf"/>
</dbReference>
<reference evidence="3" key="2">
    <citation type="submission" date="2025-08" db="UniProtKB">
        <authorList>
            <consortium name="RefSeq"/>
        </authorList>
    </citation>
    <scope>IDENTIFICATION</scope>
    <source>
        <tissue evidence="3">Leaf</tissue>
    </source>
</reference>
<dbReference type="PANTHER" id="PTHR47993:SF395">
    <property type="entry name" value="JACALIN-RELATED LECTIN 37-RELATED"/>
    <property type="match status" value="1"/>
</dbReference>